<dbReference type="RefSeq" id="WP_260907215.1">
    <property type="nucleotide sequence ID" value="NZ_JAOCZP010000013.1"/>
</dbReference>
<accession>A0ABT2LUW0</accession>
<evidence type="ECO:0000313" key="7">
    <source>
        <dbReference type="Proteomes" id="UP001320831"/>
    </source>
</evidence>
<dbReference type="InterPro" id="IPR050406">
    <property type="entry name" value="FGGY_Carb_Kinase"/>
</dbReference>
<dbReference type="PANTHER" id="PTHR43095:SF5">
    <property type="entry name" value="XYLULOSE KINASE"/>
    <property type="match status" value="1"/>
</dbReference>
<gene>
    <name evidence="6" type="ORF">N5A92_25210</name>
</gene>
<dbReference type="PIRSF" id="PIRSF000538">
    <property type="entry name" value="GlpK"/>
    <property type="match status" value="1"/>
</dbReference>
<dbReference type="EMBL" id="JAOCZP010000013">
    <property type="protein sequence ID" value="MCT7378317.1"/>
    <property type="molecule type" value="Genomic_DNA"/>
</dbReference>
<dbReference type="Pfam" id="PF02782">
    <property type="entry name" value="FGGY_C"/>
    <property type="match status" value="1"/>
</dbReference>
<dbReference type="InterPro" id="IPR043129">
    <property type="entry name" value="ATPase_NBD"/>
</dbReference>
<evidence type="ECO:0000256" key="3">
    <source>
        <dbReference type="ARBA" id="ARBA00022777"/>
    </source>
</evidence>
<sequence>MVVDVGSSALKAVVFGEDGTIRAVASHQIKTRSGADRSQEQHPEDWWSALKAALAEIADRKFVAAIAFTGSMQNLIPLASDGLPLGPAALYSDRRLDEADVSALCEQLPEDYAQRTGNHFDPAHTILKLMRVERFLPDAARGKDVRWAFGAKDAVTFRLTAQSVTDPTTASTTGLMNMATCGWDGALLKCAGQDTRALPKILPANAVVGPLLPAPANELGLPAGIPIYNGAGDAAAATWGAFADRPGAAYAYLGTTGWVAATLPMREAAPPRTIYTLADPVRSDHAIIISPFLTAGAAMDWLAELVGKPVDALLGEVQPADRTPPAPLFLPYLSGERAPFEDQRVRGAFLGLDRVHDGGALAYAVMEGIAFAVRHNLEHAGLPPSPLTIIGGAARHILQQQMLADALKREISIPDDSLEMTALGVLRMVASKAGITVDDDALKHASKSIAPHRERIDRADRRYQAYMAASDFAREQAARLG</sequence>
<dbReference type="InterPro" id="IPR000577">
    <property type="entry name" value="Carb_kinase_FGGY"/>
</dbReference>
<comment type="caution">
    <text evidence="6">The sequence shown here is derived from an EMBL/GenBank/DDBJ whole genome shotgun (WGS) entry which is preliminary data.</text>
</comment>
<keyword evidence="7" id="KW-1185">Reference proteome</keyword>
<evidence type="ECO:0000313" key="6">
    <source>
        <dbReference type="EMBL" id="MCT7378317.1"/>
    </source>
</evidence>
<evidence type="ECO:0000256" key="2">
    <source>
        <dbReference type="ARBA" id="ARBA00022679"/>
    </source>
</evidence>
<dbReference type="Gene3D" id="3.30.420.40">
    <property type="match status" value="2"/>
</dbReference>
<dbReference type="PANTHER" id="PTHR43095">
    <property type="entry name" value="SUGAR KINASE"/>
    <property type="match status" value="1"/>
</dbReference>
<organism evidence="6 7">
    <name type="scientific">Chelativorans salis</name>
    <dbReference type="NCBI Taxonomy" id="2978478"/>
    <lineage>
        <taxon>Bacteria</taxon>
        <taxon>Pseudomonadati</taxon>
        <taxon>Pseudomonadota</taxon>
        <taxon>Alphaproteobacteria</taxon>
        <taxon>Hyphomicrobiales</taxon>
        <taxon>Phyllobacteriaceae</taxon>
        <taxon>Chelativorans</taxon>
    </lineage>
</organism>
<name>A0ABT2LUW0_9HYPH</name>
<proteinExistence type="inferred from homology"/>
<reference evidence="6 7" key="1">
    <citation type="submission" date="2022-09" db="EMBL/GenBank/DDBJ databases">
        <title>Chelativorans salina sp. nov., a novel slightly halophilic bacterium isolated from a saline lake sediment enrichment.</title>
        <authorList>
            <person name="Gao L."/>
            <person name="Fang B.-Z."/>
            <person name="Li W.-J."/>
        </authorList>
    </citation>
    <scope>NUCLEOTIDE SEQUENCE [LARGE SCALE GENOMIC DNA]</scope>
    <source>
        <strain evidence="6 7">EGI FJ00035</strain>
    </source>
</reference>
<keyword evidence="2" id="KW-0808">Transferase</keyword>
<evidence type="ECO:0000259" key="5">
    <source>
        <dbReference type="Pfam" id="PF02782"/>
    </source>
</evidence>
<dbReference type="Proteomes" id="UP001320831">
    <property type="component" value="Unassembled WGS sequence"/>
</dbReference>
<feature type="domain" description="Carbohydrate kinase FGGY N-terminal" evidence="4">
    <location>
        <begin position="2"/>
        <end position="239"/>
    </location>
</feature>
<protein>
    <submittedName>
        <fullName evidence="6">FGGY family carbohydrate kinase</fullName>
    </submittedName>
</protein>
<dbReference type="Pfam" id="PF00370">
    <property type="entry name" value="FGGY_N"/>
    <property type="match status" value="1"/>
</dbReference>
<evidence type="ECO:0000256" key="1">
    <source>
        <dbReference type="ARBA" id="ARBA00009156"/>
    </source>
</evidence>
<dbReference type="InterPro" id="IPR018485">
    <property type="entry name" value="FGGY_C"/>
</dbReference>
<dbReference type="CDD" id="cd07805">
    <property type="entry name" value="ASKHA_NBD_FGGY_CvXK-like"/>
    <property type="match status" value="1"/>
</dbReference>
<evidence type="ECO:0000259" key="4">
    <source>
        <dbReference type="Pfam" id="PF00370"/>
    </source>
</evidence>
<dbReference type="InterPro" id="IPR018484">
    <property type="entry name" value="FGGY_N"/>
</dbReference>
<dbReference type="SUPFAM" id="SSF53067">
    <property type="entry name" value="Actin-like ATPase domain"/>
    <property type="match status" value="2"/>
</dbReference>
<feature type="domain" description="Carbohydrate kinase FGGY C-terminal" evidence="5">
    <location>
        <begin position="250"/>
        <end position="428"/>
    </location>
</feature>
<comment type="similarity">
    <text evidence="1">Belongs to the FGGY kinase family.</text>
</comment>
<dbReference type="GO" id="GO:0016301">
    <property type="term" value="F:kinase activity"/>
    <property type="evidence" value="ECO:0007669"/>
    <property type="project" value="UniProtKB-KW"/>
</dbReference>
<keyword evidence="3 6" id="KW-0418">Kinase</keyword>